<gene>
    <name evidence="2" type="ORF">O0235_07780</name>
</gene>
<keyword evidence="1" id="KW-0812">Transmembrane</keyword>
<accession>A0ABY7MBW8</accession>
<keyword evidence="3" id="KW-1185">Reference proteome</keyword>
<dbReference type="EMBL" id="CP115149">
    <property type="protein sequence ID" value="WBL37465.1"/>
    <property type="molecule type" value="Genomic_DNA"/>
</dbReference>
<keyword evidence="1" id="KW-1133">Transmembrane helix</keyword>
<organism evidence="2 3">
    <name type="scientific">Tepidiforma flava</name>
    <dbReference type="NCBI Taxonomy" id="3004094"/>
    <lineage>
        <taxon>Bacteria</taxon>
        <taxon>Bacillati</taxon>
        <taxon>Chloroflexota</taxon>
        <taxon>Tepidiformia</taxon>
        <taxon>Tepidiformales</taxon>
        <taxon>Tepidiformaceae</taxon>
        <taxon>Tepidiforma</taxon>
    </lineage>
</organism>
<evidence type="ECO:0000313" key="2">
    <source>
        <dbReference type="EMBL" id="WBL37465.1"/>
    </source>
</evidence>
<name>A0ABY7MBW8_9CHLR</name>
<proteinExistence type="predicted"/>
<feature type="transmembrane region" description="Helical" evidence="1">
    <location>
        <begin position="6"/>
        <end position="27"/>
    </location>
</feature>
<keyword evidence="1" id="KW-0472">Membrane</keyword>
<dbReference type="RefSeq" id="WP_270057978.1">
    <property type="nucleotide sequence ID" value="NZ_CP115149.1"/>
</dbReference>
<evidence type="ECO:0000256" key="1">
    <source>
        <dbReference type="SAM" id="Phobius"/>
    </source>
</evidence>
<feature type="transmembrane region" description="Helical" evidence="1">
    <location>
        <begin position="60"/>
        <end position="78"/>
    </location>
</feature>
<feature type="transmembrane region" description="Helical" evidence="1">
    <location>
        <begin position="34"/>
        <end position="54"/>
    </location>
</feature>
<reference evidence="2 3" key="1">
    <citation type="journal article" date="2023" name="ISME J.">
        <title>Thermophilic Dehalococcoidia with unusual traits shed light on an unexpected past.</title>
        <authorList>
            <person name="Palmer M."/>
            <person name="Covington J.K."/>
            <person name="Zhou E.M."/>
            <person name="Thomas S.C."/>
            <person name="Habib N."/>
            <person name="Seymour C.O."/>
            <person name="Lai D."/>
            <person name="Johnston J."/>
            <person name="Hashimi A."/>
            <person name="Jiao J.Y."/>
            <person name="Muok A.R."/>
            <person name="Liu L."/>
            <person name="Xian W.D."/>
            <person name="Zhi X.Y."/>
            <person name="Li M.M."/>
            <person name="Silva L.P."/>
            <person name="Bowen B.P."/>
            <person name="Louie K."/>
            <person name="Briegel A."/>
            <person name="Pett-Ridge J."/>
            <person name="Weber P.K."/>
            <person name="Tocheva E.I."/>
            <person name="Woyke T."/>
            <person name="Northen T.R."/>
            <person name="Mayali X."/>
            <person name="Li W.J."/>
            <person name="Hedlund B.P."/>
        </authorList>
    </citation>
    <scope>NUCLEOTIDE SEQUENCE [LARGE SCALE GENOMIC DNA]</scope>
    <source>
        <strain evidence="2 3">YIM 72310</strain>
    </source>
</reference>
<dbReference type="PROSITE" id="PS51257">
    <property type="entry name" value="PROKAR_LIPOPROTEIN"/>
    <property type="match status" value="1"/>
</dbReference>
<dbReference type="Proteomes" id="UP001212803">
    <property type="component" value="Chromosome"/>
</dbReference>
<protein>
    <submittedName>
        <fullName evidence="2">Uncharacterized protein</fullName>
    </submittedName>
</protein>
<evidence type="ECO:0000313" key="3">
    <source>
        <dbReference type="Proteomes" id="UP001212803"/>
    </source>
</evidence>
<sequence length="93" mass="9925">MRDAVLAAAAWIAGIAHILGGCLMVIIWLGGLGWFVLSGAVLYAMAWVILGPLLAYAAGFLLRVPFVLLGLLLAALAGRREEYLAFLARISDR</sequence>